<gene>
    <name evidence="2" type="ORF">EG68_10657</name>
</gene>
<dbReference type="Pfam" id="PF07713">
    <property type="entry name" value="DUF1604"/>
    <property type="match status" value="1"/>
</dbReference>
<protein>
    <recommendedName>
        <fullName evidence="1">G patch domain-containing protein</fullName>
    </recommendedName>
</protein>
<dbReference type="GO" id="GO:0003723">
    <property type="term" value="F:RNA binding"/>
    <property type="evidence" value="ECO:0007669"/>
    <property type="project" value="TreeGrafter"/>
</dbReference>
<reference evidence="2" key="1">
    <citation type="submission" date="2019-07" db="EMBL/GenBank/DDBJ databases">
        <title>Annotation for the trematode Paragonimus miyazaki's.</title>
        <authorList>
            <person name="Choi Y.-J."/>
        </authorList>
    </citation>
    <scope>NUCLEOTIDE SEQUENCE</scope>
    <source>
        <strain evidence="2">Japan</strain>
    </source>
</reference>
<dbReference type="Proteomes" id="UP000822476">
    <property type="component" value="Unassembled WGS sequence"/>
</dbReference>
<evidence type="ECO:0000313" key="3">
    <source>
        <dbReference type="Proteomes" id="UP000822476"/>
    </source>
</evidence>
<evidence type="ECO:0000259" key="1">
    <source>
        <dbReference type="Pfam" id="PF07713"/>
    </source>
</evidence>
<dbReference type="PANTHER" id="PTHR13384">
    <property type="entry name" value="G PATCH DOMAIN-CONTAINING PROTEIN 1"/>
    <property type="match status" value="1"/>
</dbReference>
<dbReference type="OrthoDB" id="20507at2759"/>
<organism evidence="2 3">
    <name type="scientific">Paragonimus skrjabini miyazakii</name>
    <dbReference type="NCBI Taxonomy" id="59628"/>
    <lineage>
        <taxon>Eukaryota</taxon>
        <taxon>Metazoa</taxon>
        <taxon>Spiralia</taxon>
        <taxon>Lophotrochozoa</taxon>
        <taxon>Platyhelminthes</taxon>
        <taxon>Trematoda</taxon>
        <taxon>Digenea</taxon>
        <taxon>Plagiorchiida</taxon>
        <taxon>Troglotremata</taxon>
        <taxon>Troglotrematidae</taxon>
        <taxon>Paragonimus</taxon>
    </lineage>
</organism>
<dbReference type="InterPro" id="IPR011666">
    <property type="entry name" value="DUF1604"/>
</dbReference>
<sequence>MASWNEGEEGDNWVTYGTAFSDDETGMFSALFLLINEIVFTEEGRFRAMQSGKQRAVPAAYEQRILNEKGRPLRFHGAFTGGFSAGYFNTVGSKEGEWFDAHCRFPVLTIEKTNQGCQHRLFTSTSF</sequence>
<dbReference type="GO" id="GO:0006397">
    <property type="term" value="P:mRNA processing"/>
    <property type="evidence" value="ECO:0007669"/>
    <property type="project" value="InterPro"/>
</dbReference>
<keyword evidence="3" id="KW-1185">Reference proteome</keyword>
<dbReference type="AlphaFoldDB" id="A0A8S9YIR8"/>
<accession>A0A8S9YIR8</accession>
<dbReference type="PANTHER" id="PTHR13384:SF19">
    <property type="entry name" value="G PATCH DOMAIN-CONTAINING PROTEIN 1"/>
    <property type="match status" value="1"/>
</dbReference>
<dbReference type="GO" id="GO:0005634">
    <property type="term" value="C:nucleus"/>
    <property type="evidence" value="ECO:0007669"/>
    <property type="project" value="TreeGrafter"/>
</dbReference>
<proteinExistence type="predicted"/>
<feature type="domain" description="G patch" evidence="1">
    <location>
        <begin position="60"/>
        <end position="96"/>
    </location>
</feature>
<evidence type="ECO:0000313" key="2">
    <source>
        <dbReference type="EMBL" id="KAF7252931.1"/>
    </source>
</evidence>
<dbReference type="EMBL" id="JTDE01004878">
    <property type="protein sequence ID" value="KAF7252931.1"/>
    <property type="molecule type" value="Genomic_DNA"/>
</dbReference>
<comment type="caution">
    <text evidence="2">The sequence shown here is derived from an EMBL/GenBank/DDBJ whole genome shotgun (WGS) entry which is preliminary data.</text>
</comment>
<name>A0A8S9YIR8_9TREM</name>